<protein>
    <submittedName>
        <fullName evidence="8">FUSC family protein</fullName>
    </submittedName>
</protein>
<feature type="transmembrane region" description="Helical" evidence="6">
    <location>
        <begin position="289"/>
        <end position="307"/>
    </location>
</feature>
<feature type="region of interest" description="Disordered" evidence="5">
    <location>
        <begin position="171"/>
        <end position="191"/>
    </location>
</feature>
<feature type="transmembrane region" description="Helical" evidence="6">
    <location>
        <begin position="63"/>
        <end position="81"/>
    </location>
</feature>
<dbReference type="Pfam" id="PF13515">
    <property type="entry name" value="FUSC_2"/>
    <property type="match status" value="1"/>
</dbReference>
<evidence type="ECO:0000256" key="1">
    <source>
        <dbReference type="ARBA" id="ARBA00004141"/>
    </source>
</evidence>
<evidence type="ECO:0000256" key="5">
    <source>
        <dbReference type="SAM" id="MobiDB-lite"/>
    </source>
</evidence>
<keyword evidence="3 6" id="KW-1133">Transmembrane helix</keyword>
<dbReference type="InterPro" id="IPR049453">
    <property type="entry name" value="Memb_transporter_dom"/>
</dbReference>
<name>A0AB39RPY2_9ACTN</name>
<feature type="transmembrane region" description="Helical" evidence="6">
    <location>
        <begin position="35"/>
        <end position="51"/>
    </location>
</feature>
<organism evidence="8">
    <name type="scientific">Streptomyces sp. R41</name>
    <dbReference type="NCBI Taxonomy" id="3238632"/>
    <lineage>
        <taxon>Bacteria</taxon>
        <taxon>Bacillati</taxon>
        <taxon>Actinomycetota</taxon>
        <taxon>Actinomycetes</taxon>
        <taxon>Kitasatosporales</taxon>
        <taxon>Streptomycetaceae</taxon>
        <taxon>Streptomyces</taxon>
    </lineage>
</organism>
<keyword evidence="4 6" id="KW-0472">Membrane</keyword>
<gene>
    <name evidence="8" type="ORF">AB5J53_33810</name>
</gene>
<feature type="transmembrane region" description="Helical" evidence="6">
    <location>
        <begin position="12"/>
        <end position="29"/>
    </location>
</feature>
<feature type="transmembrane region" description="Helical" evidence="6">
    <location>
        <begin position="265"/>
        <end position="284"/>
    </location>
</feature>
<keyword evidence="2 6" id="KW-0812">Transmembrane</keyword>
<evidence type="ECO:0000259" key="7">
    <source>
        <dbReference type="Pfam" id="PF13515"/>
    </source>
</evidence>
<sequence length="361" mass="38209">MTEKLIRSAYESALTMTAVLLCWAAALWLEGAAGLHTDVLVLAVALTLTLAGTQRTADARGRLTALVLLPAAAGVSTLLGHLMAEHYPLGAAVFTLGISLPIWIRRFGPAATKAGTLMTLPLVALLVVPGPTLPPKAQSTVVSWGWAALVGVLACGCVWLVQTAADRFVPWRPEPEPERNRPGRPSRLRPRPSTRMALQMAAAVAAALTLGRLLFDHHWPWMVLTAYVAASGNRGRNDVVRKGVERFLGACAGTLLATGVAATGTTGRTSVVLIFAVLAVALCLRPLNYACWAAGMTTALALLLGYYGQNTWSLLPTRLEEIAAGAALAVASAWWLLPVPRRRTPAPVEQASGRASRLGRT</sequence>
<evidence type="ECO:0000256" key="4">
    <source>
        <dbReference type="ARBA" id="ARBA00023136"/>
    </source>
</evidence>
<dbReference type="GO" id="GO:0016020">
    <property type="term" value="C:membrane"/>
    <property type="evidence" value="ECO:0007669"/>
    <property type="project" value="UniProtKB-SubCell"/>
</dbReference>
<reference evidence="8" key="1">
    <citation type="submission" date="2024-07" db="EMBL/GenBank/DDBJ databases">
        <authorList>
            <person name="Yu S.T."/>
        </authorList>
    </citation>
    <scope>NUCLEOTIDE SEQUENCE</scope>
    <source>
        <strain evidence="8">R41</strain>
    </source>
</reference>
<feature type="transmembrane region" description="Helical" evidence="6">
    <location>
        <begin position="87"/>
        <end position="104"/>
    </location>
</feature>
<evidence type="ECO:0000256" key="6">
    <source>
        <dbReference type="SAM" id="Phobius"/>
    </source>
</evidence>
<comment type="subcellular location">
    <subcellularLocation>
        <location evidence="1">Membrane</location>
        <topology evidence="1">Multi-pass membrane protein</topology>
    </subcellularLocation>
</comment>
<feature type="transmembrane region" description="Helical" evidence="6">
    <location>
        <begin position="196"/>
        <end position="215"/>
    </location>
</feature>
<dbReference type="RefSeq" id="WP_369249402.1">
    <property type="nucleotide sequence ID" value="NZ_CP163443.1"/>
</dbReference>
<feature type="compositionally biased region" description="Basic residues" evidence="5">
    <location>
        <begin position="182"/>
        <end position="191"/>
    </location>
</feature>
<evidence type="ECO:0000256" key="3">
    <source>
        <dbReference type="ARBA" id="ARBA00022989"/>
    </source>
</evidence>
<proteinExistence type="predicted"/>
<feature type="transmembrane region" description="Helical" evidence="6">
    <location>
        <begin position="141"/>
        <end position="161"/>
    </location>
</feature>
<feature type="transmembrane region" description="Helical" evidence="6">
    <location>
        <begin position="111"/>
        <end position="129"/>
    </location>
</feature>
<accession>A0AB39RPY2</accession>
<evidence type="ECO:0000313" key="8">
    <source>
        <dbReference type="EMBL" id="XDQ56301.1"/>
    </source>
</evidence>
<evidence type="ECO:0000256" key="2">
    <source>
        <dbReference type="ARBA" id="ARBA00022692"/>
    </source>
</evidence>
<feature type="transmembrane region" description="Helical" evidence="6">
    <location>
        <begin position="319"/>
        <end position="337"/>
    </location>
</feature>
<feature type="domain" description="Integral membrane bound transporter" evidence="7">
    <location>
        <begin position="207"/>
        <end position="331"/>
    </location>
</feature>
<dbReference type="AlphaFoldDB" id="A0AB39RPY2"/>
<dbReference type="EMBL" id="CP163443">
    <property type="protein sequence ID" value="XDQ56301.1"/>
    <property type="molecule type" value="Genomic_DNA"/>
</dbReference>